<comment type="caution">
    <text evidence="2">The sequence shown here is derived from an EMBL/GenBank/DDBJ whole genome shotgun (WGS) entry which is preliminary data.</text>
</comment>
<protein>
    <submittedName>
        <fullName evidence="2">Diguanylate cyclase</fullName>
    </submittedName>
</protein>
<sequence length="440" mass="47934">MTRSPGPEPALSAGEDPLRYAQILSAVYDATMGGGKSPARPREVVGASWRRLRGLGIDPEQPRPDVDHMDIAELEFRRRESGLSEILGDLAHGLESVVRDGENILVVADHHGRVLWRSGSASVLDRANALGFSEGASWAEDSVGTNAIGTALVSRRAVQIFSAEHYVRSHHPWTCAGAPIKDPRTGHVVGAVDVSGPARTVHPTTLALVDTVARLAESRLREAHRQHLDRLRSIAAPMLARFQSPALAVDSDGWVAAVESVALRDRVLLPDDLAIGRCWLPELGVCDFEPLPGGWLVRPCVSRLGEPASGTGMVTTISINLRQSQHPRVHIRSELGEWTHEPTPRHTEILYLLAMHREGRSAAQLAVDLFGTGGRAITARAEMSRLRKHFAGIVLAQPYRFDERAGVELLLPADRENLLPYSAAPAIARARRRESANTRP</sequence>
<gene>
    <name evidence="2" type="ORF">CSW57_00835</name>
</gene>
<proteinExistence type="predicted"/>
<dbReference type="Pfam" id="PF01590">
    <property type="entry name" value="GAF"/>
    <property type="match status" value="1"/>
</dbReference>
<dbReference type="AlphaFoldDB" id="A0A2G3PQ34"/>
<dbReference type="InterPro" id="IPR003018">
    <property type="entry name" value="GAF"/>
</dbReference>
<name>A0A2G3PQ34_WILMA</name>
<evidence type="ECO:0000259" key="1">
    <source>
        <dbReference type="Pfam" id="PF01590"/>
    </source>
</evidence>
<dbReference type="EMBL" id="PEBD01000004">
    <property type="protein sequence ID" value="PHV67876.1"/>
    <property type="molecule type" value="Genomic_DNA"/>
</dbReference>
<reference evidence="2 3" key="1">
    <citation type="submission" date="2017-10" db="EMBL/GenBank/DDBJ databases">
        <title>The draft genome sequence of Williamsia sp. BULT 1.1 isolated from the semi-arid grassland soils from South Africa.</title>
        <authorList>
            <person name="Kabwe M.H."/>
            <person name="Govender N."/>
            <person name="Mutseka Lunga P."/>
            <person name="Vikram S."/>
            <person name="Makhalanyane T.P."/>
        </authorList>
    </citation>
    <scope>NUCLEOTIDE SEQUENCE [LARGE SCALE GENOMIC DNA]</scope>
    <source>
        <strain evidence="2 3">BULT 1.1</strain>
    </source>
</reference>
<organism evidence="2 3">
    <name type="scientific">Williamsia marianensis</name>
    <dbReference type="NCBI Taxonomy" id="85044"/>
    <lineage>
        <taxon>Bacteria</taxon>
        <taxon>Bacillati</taxon>
        <taxon>Actinomycetota</taxon>
        <taxon>Actinomycetes</taxon>
        <taxon>Mycobacteriales</taxon>
        <taxon>Nocardiaceae</taxon>
        <taxon>Williamsia</taxon>
    </lineage>
</organism>
<evidence type="ECO:0000313" key="2">
    <source>
        <dbReference type="EMBL" id="PHV67876.1"/>
    </source>
</evidence>
<feature type="domain" description="GAF" evidence="1">
    <location>
        <begin position="123"/>
        <end position="219"/>
    </location>
</feature>
<dbReference type="Proteomes" id="UP000225108">
    <property type="component" value="Unassembled WGS sequence"/>
</dbReference>
<dbReference type="Gene3D" id="3.30.450.40">
    <property type="match status" value="1"/>
</dbReference>
<accession>A0A2G3PQ34</accession>
<evidence type="ECO:0000313" key="3">
    <source>
        <dbReference type="Proteomes" id="UP000225108"/>
    </source>
</evidence>
<dbReference type="InterPro" id="IPR029016">
    <property type="entry name" value="GAF-like_dom_sf"/>
</dbReference>
<dbReference type="RefSeq" id="WP_099381056.1">
    <property type="nucleotide sequence ID" value="NZ_PEBD01000004.1"/>
</dbReference>